<dbReference type="Gene3D" id="3.10.450.620">
    <property type="entry name" value="JHP933, nucleotidyltransferase-like core domain"/>
    <property type="match status" value="1"/>
</dbReference>
<proteinExistence type="predicted"/>
<dbReference type="GO" id="GO:0016740">
    <property type="term" value="F:transferase activity"/>
    <property type="evidence" value="ECO:0007669"/>
    <property type="project" value="UniProtKB-KW"/>
</dbReference>
<keyword evidence="2" id="KW-1185">Reference proteome</keyword>
<dbReference type="Proteomes" id="UP000184278">
    <property type="component" value="Unassembled WGS sequence"/>
</dbReference>
<reference evidence="2" key="1">
    <citation type="submission" date="2016-11" db="EMBL/GenBank/DDBJ databases">
        <authorList>
            <person name="Varghese N."/>
            <person name="Submissions S."/>
        </authorList>
    </citation>
    <scope>NUCLEOTIDE SEQUENCE [LARGE SCALE GENOMIC DNA]</scope>
    <source>
        <strain evidence="2">DSM 3071</strain>
    </source>
</reference>
<gene>
    <name evidence="1" type="ORF">SAMN02745229_00162</name>
</gene>
<dbReference type="RefSeq" id="WP_073384720.1">
    <property type="nucleotide sequence ID" value="NZ_FQXK01000003.1"/>
</dbReference>
<name>A0A1M5Q1A7_BUTFI</name>
<dbReference type="OrthoDB" id="9808443at2"/>
<protein>
    <submittedName>
        <fullName evidence="1">Predicted nucleotidyltransferase component of viral defense system</fullName>
    </submittedName>
</protein>
<dbReference type="STRING" id="1121131.SAMN02745229_00162"/>
<dbReference type="GeneID" id="89509096"/>
<dbReference type="AlphaFoldDB" id="A0A1M5Q1A7"/>
<accession>A0A1M5Q1A7</accession>
<organism evidence="1 2">
    <name type="scientific">Butyrivibrio fibrisolvens DSM 3071</name>
    <dbReference type="NCBI Taxonomy" id="1121131"/>
    <lineage>
        <taxon>Bacteria</taxon>
        <taxon>Bacillati</taxon>
        <taxon>Bacillota</taxon>
        <taxon>Clostridia</taxon>
        <taxon>Lachnospirales</taxon>
        <taxon>Lachnospiraceae</taxon>
        <taxon>Butyrivibrio</taxon>
    </lineage>
</organism>
<keyword evidence="1" id="KW-0808">Transferase</keyword>
<sequence length="284" mass="33096">MKTPEQLKGAIRNIAKQKNLHAQEVLQIFMFERILERLSLSPYKKNFVLKGGLLISSMIGISERTTMDMDTTIRGIDMDEANIKRIVKEIFTINAGDGILFQFEKIEPIREDDDYNNFRIHFSAEYGKIKNKMKMDITTGDEITPAAIEYSFHTMFDEKDIEVYAYTLETILAEKYETVIRRGIGNTRSRDYYDLYVLFHLYKDDINPDHFKIAVEHTAKKRNSIELIGKYETICEEIRNEESLASDWHNYVNDETYAAHLSFDDVVQNALEVGNYLKNIPESD</sequence>
<evidence type="ECO:0000313" key="2">
    <source>
        <dbReference type="Proteomes" id="UP000184278"/>
    </source>
</evidence>
<dbReference type="EMBL" id="FQXK01000003">
    <property type="protein sequence ID" value="SHH07696.1"/>
    <property type="molecule type" value="Genomic_DNA"/>
</dbReference>
<dbReference type="Pfam" id="PF08843">
    <property type="entry name" value="AbiEii"/>
    <property type="match status" value="1"/>
</dbReference>
<evidence type="ECO:0000313" key="1">
    <source>
        <dbReference type="EMBL" id="SHH07696.1"/>
    </source>
</evidence>
<dbReference type="InterPro" id="IPR014942">
    <property type="entry name" value="AbiEii"/>
</dbReference>